<dbReference type="PATRIC" id="fig|36807.3.peg.2045"/>
<accession>A0A150HE94</accession>
<dbReference type="STRING" id="36807.Mlaev_02016"/>
<protein>
    <submittedName>
        <fullName evidence="1">Uncharacterized protein</fullName>
    </submittedName>
</protein>
<evidence type="ECO:0000313" key="2">
    <source>
        <dbReference type="Proteomes" id="UP000075357"/>
    </source>
</evidence>
<gene>
    <name evidence="1" type="ORF">Mlaev_02016</name>
</gene>
<dbReference type="RefSeq" id="WP_016465447.1">
    <property type="nucleotide sequence ID" value="NZ_BAABEE010000001.1"/>
</dbReference>
<dbReference type="Proteomes" id="UP000075357">
    <property type="component" value="Unassembled WGS sequence"/>
</dbReference>
<keyword evidence="2" id="KW-1185">Reference proteome</keyword>
<dbReference type="AlphaFoldDB" id="A0A150HE94"/>
<sequence>MEELKLGQVTDVRVGSDIVFPVDSYRMSPEDQNVVFLAEHKAMQSCMARFGESFDVPPQTVPAESHDYDRLFGVLDLAQAQSTGYHVVGDEILESGEGAGIAEKDASSLDERALDIAMGDGSDREINGQTVPAGGCISEARSITGDDGSSQALLESTVAYGLRQSDRDPRVLAAFRSWSECMKANGFTYETPAAAINDPKWATSKASAAEIQVAASDVNCKLSTGLTGLRVAVASAWQDEYISSHADEFKSLSRGDATKLAKARSLLATSR</sequence>
<name>A0A150HE94_9MICO</name>
<organism evidence="1 2">
    <name type="scientific">Microbacterium laevaniformans</name>
    <dbReference type="NCBI Taxonomy" id="36807"/>
    <lineage>
        <taxon>Bacteria</taxon>
        <taxon>Bacillati</taxon>
        <taxon>Actinomycetota</taxon>
        <taxon>Actinomycetes</taxon>
        <taxon>Micrococcales</taxon>
        <taxon>Microbacteriaceae</taxon>
        <taxon>Microbacterium</taxon>
    </lineage>
</organism>
<dbReference type="EMBL" id="LRAD01000041">
    <property type="protein sequence ID" value="KXZ59940.1"/>
    <property type="molecule type" value="Genomic_DNA"/>
</dbReference>
<proteinExistence type="predicted"/>
<comment type="caution">
    <text evidence="1">The sequence shown here is derived from an EMBL/GenBank/DDBJ whole genome shotgun (WGS) entry which is preliminary data.</text>
</comment>
<reference evidence="1 2" key="1">
    <citation type="submission" date="2016-01" db="EMBL/GenBank/DDBJ databases">
        <title>Draft genome sequences of Microbacterium laevaniformans LCDC 91-0039 and the type strain of Microbacterium hominis LCDC 84-209.</title>
        <authorList>
            <person name="Bernier A.-M."/>
            <person name="Bernard K."/>
        </authorList>
    </citation>
    <scope>NUCLEOTIDE SEQUENCE [LARGE SCALE GENOMIC DNA]</scope>
    <source>
        <strain evidence="1 2">LCDC 91-0039</strain>
    </source>
</reference>
<evidence type="ECO:0000313" key="1">
    <source>
        <dbReference type="EMBL" id="KXZ59940.1"/>
    </source>
</evidence>